<dbReference type="RefSeq" id="WP_179238878.1">
    <property type="nucleotide sequence ID" value="NZ_JACBNQ010000018.1"/>
</dbReference>
<evidence type="ECO:0000313" key="3">
    <source>
        <dbReference type="Proteomes" id="UP000611629"/>
    </source>
</evidence>
<keyword evidence="1" id="KW-0472">Membrane</keyword>
<sequence>MNFANSYGKLFISFKQYLIQITKDAMLFIICLAPLMCGVLFKFGIPAAEKLIILEPYYLLFDLLLAVLTPMMISYVSSMVILGDIDEGITKYMAVTPLGKSGYLISKLVFPLFASFFITIIVMMIFSLTKIDLMQIIGISILTSLLGLIMSMMVISISANKVEGMAVIKLSGITMIGIPAAFLTAQNVQYLFFFLPSLWVAKFSIEYSLIYFVLCIALSSVWILFFIKKFLKKIY</sequence>
<feature type="transmembrane region" description="Helical" evidence="1">
    <location>
        <begin position="133"/>
        <end position="155"/>
    </location>
</feature>
<keyword evidence="1" id="KW-0812">Transmembrane</keyword>
<protein>
    <submittedName>
        <fullName evidence="2">ABC transporter permease</fullName>
    </submittedName>
</protein>
<organism evidence="2 3">
    <name type="scientific">Sedimentibacter hydroxybenzoicus DSM 7310</name>
    <dbReference type="NCBI Taxonomy" id="1123245"/>
    <lineage>
        <taxon>Bacteria</taxon>
        <taxon>Bacillati</taxon>
        <taxon>Bacillota</taxon>
        <taxon>Tissierellia</taxon>
        <taxon>Sedimentibacter</taxon>
    </lineage>
</organism>
<gene>
    <name evidence="2" type="ORF">HZF24_13565</name>
</gene>
<proteinExistence type="predicted"/>
<feature type="transmembrane region" description="Helical" evidence="1">
    <location>
        <begin position="104"/>
        <end position="127"/>
    </location>
</feature>
<feature type="transmembrane region" description="Helical" evidence="1">
    <location>
        <begin position="57"/>
        <end position="83"/>
    </location>
</feature>
<evidence type="ECO:0000256" key="1">
    <source>
        <dbReference type="SAM" id="Phobius"/>
    </source>
</evidence>
<dbReference type="AlphaFoldDB" id="A0A974GXG0"/>
<feature type="transmembrane region" description="Helical" evidence="1">
    <location>
        <begin position="208"/>
        <end position="227"/>
    </location>
</feature>
<dbReference type="EMBL" id="JACBNQ010000018">
    <property type="protein sequence ID" value="NYB75171.1"/>
    <property type="molecule type" value="Genomic_DNA"/>
</dbReference>
<feature type="transmembrane region" description="Helical" evidence="1">
    <location>
        <begin position="167"/>
        <end position="188"/>
    </location>
</feature>
<reference evidence="2" key="1">
    <citation type="submission" date="2020-07" db="EMBL/GenBank/DDBJ databases">
        <title>Genomic analysis of a strain of Sedimentibacter Hydroxybenzoicus DSM7310.</title>
        <authorList>
            <person name="Ma S."/>
        </authorList>
    </citation>
    <scope>NUCLEOTIDE SEQUENCE</scope>
    <source>
        <strain evidence="2">DSM 7310</strain>
    </source>
</reference>
<feature type="transmembrane region" description="Helical" evidence="1">
    <location>
        <begin position="25"/>
        <end position="45"/>
    </location>
</feature>
<evidence type="ECO:0000313" key="2">
    <source>
        <dbReference type="EMBL" id="NYB75171.1"/>
    </source>
</evidence>
<name>A0A974GXG0_SEDHY</name>
<comment type="caution">
    <text evidence="2">The sequence shown here is derived from an EMBL/GenBank/DDBJ whole genome shotgun (WGS) entry which is preliminary data.</text>
</comment>
<keyword evidence="3" id="KW-1185">Reference proteome</keyword>
<dbReference type="Proteomes" id="UP000611629">
    <property type="component" value="Unassembled WGS sequence"/>
</dbReference>
<accession>A0A974GXG0</accession>
<keyword evidence="1" id="KW-1133">Transmembrane helix</keyword>